<reference evidence="1" key="2">
    <citation type="submission" date="2020-09" db="EMBL/GenBank/DDBJ databases">
        <authorList>
            <person name="Sun Q."/>
            <person name="Ohkuma M."/>
        </authorList>
    </citation>
    <scope>NUCLEOTIDE SEQUENCE</scope>
    <source>
        <strain evidence="1">JCM 10088</strain>
    </source>
</reference>
<dbReference type="CDD" id="cd17040">
    <property type="entry name" value="Ubl_MoaD_like"/>
    <property type="match status" value="1"/>
</dbReference>
<gene>
    <name evidence="1" type="ORF">GCM10007981_15100</name>
</gene>
<proteinExistence type="predicted"/>
<dbReference type="PANTHER" id="PTHR38031:SF1">
    <property type="entry name" value="SULFUR CARRIER PROTEIN CYSO"/>
    <property type="match status" value="1"/>
</dbReference>
<evidence type="ECO:0000313" key="1">
    <source>
        <dbReference type="EMBL" id="GGP21804.1"/>
    </source>
</evidence>
<protein>
    <submittedName>
        <fullName evidence="1">Molybdopterin synthase sulfur carrier subunit</fullName>
    </submittedName>
</protein>
<keyword evidence="2" id="KW-1185">Reference proteome</keyword>
<dbReference type="EMBL" id="BMNL01000003">
    <property type="protein sequence ID" value="GGP21804.1"/>
    <property type="molecule type" value="Genomic_DNA"/>
</dbReference>
<evidence type="ECO:0000313" key="2">
    <source>
        <dbReference type="Proteomes" id="UP000610960"/>
    </source>
</evidence>
<dbReference type="InterPro" id="IPR010038">
    <property type="entry name" value="MoaD_arc-typ"/>
</dbReference>
<dbReference type="InterPro" id="IPR003749">
    <property type="entry name" value="ThiS/MoaD-like"/>
</dbReference>
<sequence length="97" mass="10619">MISPMKVIVKFLATFYDIAKTLRTEIEVPDDATISDLLKTIDEKINPSISKTLLDGDKVRDGYNILVNGRAIEFKKGLQTELSDGDEVVLLPPIGGG</sequence>
<dbReference type="InterPro" id="IPR012675">
    <property type="entry name" value="Beta-grasp_dom_sf"/>
</dbReference>
<accession>A0A830GVV5</accession>
<name>A0A830GVV5_9CREN</name>
<dbReference type="InterPro" id="IPR016155">
    <property type="entry name" value="Mopterin_synth/thiamin_S_b"/>
</dbReference>
<dbReference type="NCBIfam" id="TIGR01687">
    <property type="entry name" value="moaD_arch"/>
    <property type="match status" value="1"/>
</dbReference>
<dbReference type="SUPFAM" id="SSF54285">
    <property type="entry name" value="MoaD/ThiS"/>
    <property type="match status" value="1"/>
</dbReference>
<dbReference type="Gene3D" id="3.10.20.30">
    <property type="match status" value="1"/>
</dbReference>
<organism evidence="1 2">
    <name type="scientific">Thermocladium modestius</name>
    <dbReference type="NCBI Taxonomy" id="62609"/>
    <lineage>
        <taxon>Archaea</taxon>
        <taxon>Thermoproteota</taxon>
        <taxon>Thermoprotei</taxon>
        <taxon>Thermoproteales</taxon>
        <taxon>Thermoproteaceae</taxon>
        <taxon>Thermocladium</taxon>
    </lineage>
</organism>
<dbReference type="PANTHER" id="PTHR38031">
    <property type="entry name" value="SULFUR CARRIER PROTEIN SLR0821-RELATED"/>
    <property type="match status" value="1"/>
</dbReference>
<dbReference type="InterPro" id="IPR052045">
    <property type="entry name" value="Sulfur_Carrier/Prot_Modifier"/>
</dbReference>
<dbReference type="Pfam" id="PF02597">
    <property type="entry name" value="ThiS"/>
    <property type="match status" value="1"/>
</dbReference>
<dbReference type="Proteomes" id="UP000610960">
    <property type="component" value="Unassembled WGS sequence"/>
</dbReference>
<dbReference type="NCBIfam" id="NF041918">
    <property type="entry name" value="SAMP1"/>
    <property type="match status" value="1"/>
</dbReference>
<dbReference type="AlphaFoldDB" id="A0A830GVV5"/>
<reference evidence="1" key="1">
    <citation type="journal article" date="2014" name="Int. J. Syst. Evol. Microbiol.">
        <title>Complete genome sequence of Corynebacterium casei LMG S-19264T (=DSM 44701T), isolated from a smear-ripened cheese.</title>
        <authorList>
            <consortium name="US DOE Joint Genome Institute (JGI-PGF)"/>
            <person name="Walter F."/>
            <person name="Albersmeier A."/>
            <person name="Kalinowski J."/>
            <person name="Ruckert C."/>
        </authorList>
    </citation>
    <scope>NUCLEOTIDE SEQUENCE</scope>
    <source>
        <strain evidence="1">JCM 10088</strain>
    </source>
</reference>
<dbReference type="InterPro" id="IPR054834">
    <property type="entry name" value="SAMP1_3"/>
</dbReference>
<comment type="caution">
    <text evidence="1">The sequence shown here is derived from an EMBL/GenBank/DDBJ whole genome shotgun (WGS) entry which is preliminary data.</text>
</comment>